<dbReference type="InterPro" id="IPR003607">
    <property type="entry name" value="HD/PDEase_dom"/>
</dbReference>
<evidence type="ECO:0000313" key="3">
    <source>
        <dbReference type="Proteomes" id="UP000430120"/>
    </source>
</evidence>
<dbReference type="GO" id="GO:0008081">
    <property type="term" value="F:phosphoric diester hydrolase activity"/>
    <property type="evidence" value="ECO:0007669"/>
    <property type="project" value="UniProtKB-ARBA"/>
</dbReference>
<name>A0A643FA58_IDEDE</name>
<organism evidence="2 3">
    <name type="scientific">Ideonella dechloratans</name>
    <dbReference type="NCBI Taxonomy" id="36863"/>
    <lineage>
        <taxon>Bacteria</taxon>
        <taxon>Pseudomonadati</taxon>
        <taxon>Pseudomonadota</taxon>
        <taxon>Betaproteobacteria</taxon>
        <taxon>Burkholderiales</taxon>
        <taxon>Sphaerotilaceae</taxon>
        <taxon>Ideonella</taxon>
    </lineage>
</organism>
<dbReference type="InterPro" id="IPR037522">
    <property type="entry name" value="HD_GYP_dom"/>
</dbReference>
<dbReference type="PANTHER" id="PTHR43155:SF2">
    <property type="entry name" value="CYCLIC DI-GMP PHOSPHODIESTERASE PA4108"/>
    <property type="match status" value="1"/>
</dbReference>
<dbReference type="OrthoDB" id="9774747at2"/>
<proteinExistence type="predicted"/>
<dbReference type="SUPFAM" id="SSF109604">
    <property type="entry name" value="HD-domain/PDEase-like"/>
    <property type="match status" value="1"/>
</dbReference>
<accession>A0A643FA58</accession>
<dbReference type="Gene3D" id="1.10.3210.10">
    <property type="entry name" value="Hypothetical protein af1432"/>
    <property type="match status" value="1"/>
</dbReference>
<comment type="caution">
    <text evidence="2">The sequence shown here is derived from an EMBL/GenBank/DDBJ whole genome shotgun (WGS) entry which is preliminary data.</text>
</comment>
<protein>
    <recommendedName>
        <fullName evidence="1">HD-GYP domain-containing protein</fullName>
    </recommendedName>
</protein>
<evidence type="ECO:0000313" key="2">
    <source>
        <dbReference type="EMBL" id="KAB0580590.1"/>
    </source>
</evidence>
<keyword evidence="3" id="KW-1185">Reference proteome</keyword>
<dbReference type="EMBL" id="VZPB01000032">
    <property type="protein sequence ID" value="KAB0580590.1"/>
    <property type="molecule type" value="Genomic_DNA"/>
</dbReference>
<dbReference type="PROSITE" id="PS51832">
    <property type="entry name" value="HD_GYP"/>
    <property type="match status" value="1"/>
</dbReference>
<dbReference type="RefSeq" id="WP_151124660.1">
    <property type="nucleotide sequence ID" value="NZ_CP088081.1"/>
</dbReference>
<sequence length="377" mass="40430">MRVCSLASVQNCIELGQPLQFSVRDEGRLLLLAKGQVIADQRQLEDLFRRGALVEADELVGLVPVARRGTPPQRPAALSRAWDRCAQDMRQLFNTEPAALAEAIDGATDELLGLIQAAPALALSRVVRQPSSGGGHYGVRHSIHAATACQAAARFLGWSDSDQRRAFQAALTMNIAMVDLQARLATQVSPLTARQREAIHEHPHRGAQMLADAGIRDEAWLQAVRLHHELPDGSGYPAGTSERSELAEMLRFADVYTARLSDRADRPAISARQAGRELHQMAAASPLAGALIKAFGIFPPGSVVRLVSGEMGIVVRNGEKAYHPHVAILTTATGEPRLSPKLADTSRDSHAVSALLPAHAMPMLISEETIAGLIAAA</sequence>
<evidence type="ECO:0000259" key="1">
    <source>
        <dbReference type="PROSITE" id="PS51832"/>
    </source>
</evidence>
<dbReference type="CDD" id="cd00077">
    <property type="entry name" value="HDc"/>
    <property type="match status" value="1"/>
</dbReference>
<feature type="domain" description="HD-GYP" evidence="1">
    <location>
        <begin position="112"/>
        <end position="310"/>
    </location>
</feature>
<gene>
    <name evidence="2" type="ORF">F7Q92_13535</name>
</gene>
<dbReference type="Pfam" id="PF13487">
    <property type="entry name" value="HD_5"/>
    <property type="match status" value="1"/>
</dbReference>
<dbReference type="PANTHER" id="PTHR43155">
    <property type="entry name" value="CYCLIC DI-GMP PHOSPHODIESTERASE PA4108-RELATED"/>
    <property type="match status" value="1"/>
</dbReference>
<dbReference type="AlphaFoldDB" id="A0A643FA58"/>
<dbReference type="Proteomes" id="UP000430120">
    <property type="component" value="Unassembled WGS sequence"/>
</dbReference>
<reference evidence="2 3" key="1">
    <citation type="submission" date="2019-09" db="EMBL/GenBank/DDBJ databases">
        <title>Draft genome sequences of 48 bacterial type strains from the CCUG.</title>
        <authorList>
            <person name="Tunovic T."/>
            <person name="Pineiro-Iglesias B."/>
            <person name="Unosson C."/>
            <person name="Inganas E."/>
            <person name="Ohlen M."/>
            <person name="Cardew S."/>
            <person name="Jensie-Markopoulos S."/>
            <person name="Salva-Serra F."/>
            <person name="Jaen-Luchoro D."/>
            <person name="Karlsson R."/>
            <person name="Svensson-Stadler L."/>
            <person name="Chun J."/>
            <person name="Moore E."/>
        </authorList>
    </citation>
    <scope>NUCLEOTIDE SEQUENCE [LARGE SCALE GENOMIC DNA]</scope>
    <source>
        <strain evidence="2 3">CCUG 30977</strain>
    </source>
</reference>